<comment type="caution">
    <text evidence="3">The sequence shown here is derived from an EMBL/GenBank/DDBJ whole genome shotgun (WGS) entry which is preliminary data.</text>
</comment>
<feature type="domain" description="C2H2-type" evidence="2">
    <location>
        <begin position="159"/>
        <end position="182"/>
    </location>
</feature>
<name>A0ABD1J787_9TELE</name>
<dbReference type="PANTHER" id="PTHR21354:SF0">
    <property type="entry name" value="ZINC FINGER PROTEIN 511"/>
    <property type="match status" value="1"/>
</dbReference>
<dbReference type="PROSITE" id="PS00028">
    <property type="entry name" value="ZINC_FINGER_C2H2_1"/>
    <property type="match status" value="2"/>
</dbReference>
<evidence type="ECO:0000259" key="2">
    <source>
        <dbReference type="PROSITE" id="PS00028"/>
    </source>
</evidence>
<evidence type="ECO:0000313" key="4">
    <source>
        <dbReference type="Proteomes" id="UP001591681"/>
    </source>
</evidence>
<evidence type="ECO:0000256" key="1">
    <source>
        <dbReference type="SAM" id="MobiDB-lite"/>
    </source>
</evidence>
<dbReference type="PANTHER" id="PTHR21354">
    <property type="entry name" value="ZINC FINGER PROTEIN 511"/>
    <property type="match status" value="1"/>
</dbReference>
<evidence type="ECO:0000313" key="3">
    <source>
        <dbReference type="EMBL" id="KAL2083051.1"/>
    </source>
</evidence>
<protein>
    <recommendedName>
        <fullName evidence="2">C2H2-type domain-containing protein</fullName>
    </recommendedName>
</protein>
<gene>
    <name evidence="3" type="ORF">ACEWY4_020824</name>
</gene>
<sequence length="300" mass="33556">MLGQHHNLIPLLESDPGKTHINAVPALLSDTEPKHLSVEGDASKPPFTFRPQKIRLNKDHEFFEDGDVHRHMYLQDLATSATQDAQPAKVCEFCCHISGCSQRFDTLEGYEHHYSTLHRHVCATCRRCLPSARLLDIHIQEWHDSLFTVMAQKQSMYQCLVEGCNLKFSSSVQRKDHLIRTHSYPADFRFDKAKKNKRVKERSRVAERSSGMEVCEEGAGRPGTGGSEEPCEVMDVSQTSSSVADVSQTPGSGSERGHVSAPSEAPTASSQKPRYTYRVPQSICFGQGSVRGFRGGRRKK</sequence>
<reference evidence="3 4" key="1">
    <citation type="submission" date="2024-09" db="EMBL/GenBank/DDBJ databases">
        <title>A chromosome-level genome assembly of Gray's grenadier anchovy, Coilia grayii.</title>
        <authorList>
            <person name="Fu Z."/>
        </authorList>
    </citation>
    <scope>NUCLEOTIDE SEQUENCE [LARGE SCALE GENOMIC DNA]</scope>
    <source>
        <strain evidence="3">G4</strain>
        <tissue evidence="3">Muscle</tissue>
    </source>
</reference>
<dbReference type="InterPro" id="IPR013087">
    <property type="entry name" value="Znf_C2H2_type"/>
</dbReference>
<dbReference type="EMBL" id="JBHFQA010000018">
    <property type="protein sequence ID" value="KAL2083051.1"/>
    <property type="molecule type" value="Genomic_DNA"/>
</dbReference>
<dbReference type="InterPro" id="IPR039258">
    <property type="entry name" value="ZNF511"/>
</dbReference>
<proteinExistence type="predicted"/>
<organism evidence="3 4">
    <name type="scientific">Coilia grayii</name>
    <name type="common">Gray's grenadier anchovy</name>
    <dbReference type="NCBI Taxonomy" id="363190"/>
    <lineage>
        <taxon>Eukaryota</taxon>
        <taxon>Metazoa</taxon>
        <taxon>Chordata</taxon>
        <taxon>Craniata</taxon>
        <taxon>Vertebrata</taxon>
        <taxon>Euteleostomi</taxon>
        <taxon>Actinopterygii</taxon>
        <taxon>Neopterygii</taxon>
        <taxon>Teleostei</taxon>
        <taxon>Clupei</taxon>
        <taxon>Clupeiformes</taxon>
        <taxon>Clupeoidei</taxon>
        <taxon>Engraulidae</taxon>
        <taxon>Coilinae</taxon>
        <taxon>Coilia</taxon>
    </lineage>
</organism>
<feature type="region of interest" description="Disordered" evidence="1">
    <location>
        <begin position="195"/>
        <end position="281"/>
    </location>
</feature>
<keyword evidence="4" id="KW-1185">Reference proteome</keyword>
<feature type="domain" description="C2H2-type" evidence="2">
    <location>
        <begin position="95"/>
        <end position="118"/>
    </location>
</feature>
<dbReference type="SMART" id="SM00355">
    <property type="entry name" value="ZnF_C2H2"/>
    <property type="match status" value="3"/>
</dbReference>
<feature type="compositionally biased region" description="Polar residues" evidence="1">
    <location>
        <begin position="236"/>
        <end position="252"/>
    </location>
</feature>
<accession>A0ABD1J787</accession>
<dbReference type="Proteomes" id="UP001591681">
    <property type="component" value="Unassembled WGS sequence"/>
</dbReference>
<dbReference type="AlphaFoldDB" id="A0ABD1J787"/>